<dbReference type="SMART" id="SM00894">
    <property type="entry name" value="Excalibur"/>
    <property type="match status" value="1"/>
</dbReference>
<dbReference type="OrthoDB" id="9761531at2"/>
<reference evidence="9" key="1">
    <citation type="submission" date="2018-11" db="EMBL/GenBank/DDBJ databases">
        <title>Complete genome sequence of Paenibacillus sp. ML311-T8.</title>
        <authorList>
            <person name="Nam Y.-D."/>
            <person name="Kang J."/>
            <person name="Chung W.-H."/>
            <person name="Park Y.S."/>
        </authorList>
    </citation>
    <scope>NUCLEOTIDE SEQUENCE [LARGE SCALE GENOMIC DNA]</scope>
    <source>
        <strain evidence="9">ML311-T8</strain>
    </source>
</reference>
<dbReference type="Gene3D" id="3.60.15.10">
    <property type="entry name" value="Ribonuclease Z/Hydroxyacylglutathione hydrolase-like"/>
    <property type="match status" value="1"/>
</dbReference>
<evidence type="ECO:0000259" key="7">
    <source>
        <dbReference type="SMART" id="SM00894"/>
    </source>
</evidence>
<gene>
    <name evidence="8" type="ORF">EHS13_13855</name>
</gene>
<comment type="catalytic activity">
    <reaction evidence="3">
        <text>3',5'-cyclic UMP + H2O = UMP + H(+)</text>
        <dbReference type="Rhea" id="RHEA:70575"/>
        <dbReference type="ChEBI" id="CHEBI:15377"/>
        <dbReference type="ChEBI" id="CHEBI:15378"/>
        <dbReference type="ChEBI" id="CHEBI:57865"/>
        <dbReference type="ChEBI" id="CHEBI:184387"/>
    </reaction>
    <physiologicalReaction direction="left-to-right" evidence="3">
        <dbReference type="Rhea" id="RHEA:70576"/>
    </physiologicalReaction>
</comment>
<feature type="domain" description="Excalibur calcium-binding" evidence="7">
    <location>
        <begin position="358"/>
        <end position="394"/>
    </location>
</feature>
<evidence type="ECO:0000259" key="6">
    <source>
        <dbReference type="SMART" id="SM00849"/>
    </source>
</evidence>
<feature type="chain" id="PRO_5038399382" evidence="5">
    <location>
        <begin position="26"/>
        <end position="394"/>
    </location>
</feature>
<protein>
    <submittedName>
        <fullName evidence="8">MBL fold metallo-hydrolase</fullName>
    </submittedName>
</protein>
<evidence type="ECO:0000256" key="1">
    <source>
        <dbReference type="ARBA" id="ARBA00034221"/>
    </source>
</evidence>
<dbReference type="PANTHER" id="PTHR30619">
    <property type="entry name" value="DNA INTERNALIZATION/COMPETENCE PROTEIN COMEC/REC2"/>
    <property type="match status" value="1"/>
</dbReference>
<keyword evidence="9" id="KW-1185">Reference proteome</keyword>
<evidence type="ECO:0000313" key="9">
    <source>
        <dbReference type="Proteomes" id="UP000426246"/>
    </source>
</evidence>
<organism evidence="8 9">
    <name type="scientific">Paenibacillus psychroresistens</name>
    <dbReference type="NCBI Taxonomy" id="1778678"/>
    <lineage>
        <taxon>Bacteria</taxon>
        <taxon>Bacillati</taxon>
        <taxon>Bacillota</taxon>
        <taxon>Bacilli</taxon>
        <taxon>Bacillales</taxon>
        <taxon>Paenibacillaceae</taxon>
        <taxon>Paenibacillus</taxon>
    </lineage>
</organism>
<evidence type="ECO:0000313" key="8">
    <source>
        <dbReference type="EMBL" id="QGQ95882.1"/>
    </source>
</evidence>
<dbReference type="PROSITE" id="PS51257">
    <property type="entry name" value="PROKAR_LIPOPROTEIN"/>
    <property type="match status" value="1"/>
</dbReference>
<dbReference type="AlphaFoldDB" id="A0A6B8RJW3"/>
<dbReference type="SUPFAM" id="SSF56281">
    <property type="entry name" value="Metallo-hydrolase/oxidoreductase"/>
    <property type="match status" value="1"/>
</dbReference>
<sequence length="394" mass="42033">MLKSKMLALLISISLLLLGCTSTGAVDSKETVSNQIETSPVINAKAETAKADVSASGITKLAAAVKGTLKVHFIDVGQGASQLIVSPNGKTILIDAGNNDKEELIVKYLKKENVKKIDILIGTHPDADHIGGLDAVIDNFDVGKIYMPKIQANTETFKDLLSSIQKKGLKVTTAKSGLVLDWEKDINVEMIAPVGTYDDTNEMSAVIHLTYGSNSFLLTGDAEALSEADILKSKVNLKSDVLMVGHHGSKTSTSTNFLKAVNPKYAVIQVGKGNKYGHPTEEVLKKLNDKKIKIYRNDTQGNIIFSSNGKDITVKSEKAGVVTQKPTAKPTVKATTKPTPKATAKPTSKPAVVQGDVYYKNCTAVRDAGADPIYEGDPGYSSKLDRDGDGVACE</sequence>
<dbReference type="KEGG" id="ppsc:EHS13_13855"/>
<comment type="catalytic activity">
    <reaction evidence="1">
        <text>3',5'-cyclic CMP + H2O = CMP + H(+)</text>
        <dbReference type="Rhea" id="RHEA:72675"/>
        <dbReference type="ChEBI" id="CHEBI:15377"/>
        <dbReference type="ChEBI" id="CHEBI:15378"/>
        <dbReference type="ChEBI" id="CHEBI:58003"/>
        <dbReference type="ChEBI" id="CHEBI:60377"/>
    </reaction>
    <physiologicalReaction direction="left-to-right" evidence="1">
        <dbReference type="Rhea" id="RHEA:72676"/>
    </physiologicalReaction>
</comment>
<evidence type="ECO:0000256" key="3">
    <source>
        <dbReference type="ARBA" id="ARBA00048505"/>
    </source>
</evidence>
<dbReference type="GO" id="GO:0016787">
    <property type="term" value="F:hydrolase activity"/>
    <property type="evidence" value="ECO:0007669"/>
    <property type="project" value="UniProtKB-KW"/>
</dbReference>
<dbReference type="InterPro" id="IPR001279">
    <property type="entry name" value="Metallo-B-lactamas"/>
</dbReference>
<dbReference type="EMBL" id="CP034235">
    <property type="protein sequence ID" value="QGQ95882.1"/>
    <property type="molecule type" value="Genomic_DNA"/>
</dbReference>
<feature type="domain" description="Metallo-beta-lactamase" evidence="6">
    <location>
        <begin position="78"/>
        <end position="272"/>
    </location>
</feature>
<dbReference type="InterPro" id="IPR035681">
    <property type="entry name" value="ComA-like_MBL"/>
</dbReference>
<feature type="compositionally biased region" description="Basic and acidic residues" evidence="4">
    <location>
        <begin position="383"/>
        <end position="394"/>
    </location>
</feature>
<keyword evidence="8" id="KW-0378">Hydrolase</keyword>
<keyword evidence="5" id="KW-0732">Signal</keyword>
<dbReference type="CDD" id="cd07731">
    <property type="entry name" value="ComA-like_MBL-fold"/>
    <property type="match status" value="1"/>
</dbReference>
<proteinExistence type="predicted"/>
<evidence type="ECO:0000256" key="2">
    <source>
        <dbReference type="ARBA" id="ARBA00034301"/>
    </source>
</evidence>
<dbReference type="Pfam" id="PF05901">
    <property type="entry name" value="Excalibur"/>
    <property type="match status" value="1"/>
</dbReference>
<dbReference type="Pfam" id="PF00753">
    <property type="entry name" value="Lactamase_B"/>
    <property type="match status" value="1"/>
</dbReference>
<dbReference type="PANTHER" id="PTHR30619:SF7">
    <property type="entry name" value="BETA-LACTAMASE DOMAIN PROTEIN"/>
    <property type="match status" value="1"/>
</dbReference>
<dbReference type="Proteomes" id="UP000426246">
    <property type="component" value="Chromosome"/>
</dbReference>
<dbReference type="InterPro" id="IPR036866">
    <property type="entry name" value="RibonucZ/Hydroxyglut_hydro"/>
</dbReference>
<feature type="signal peptide" evidence="5">
    <location>
        <begin position="1"/>
        <end position="25"/>
    </location>
</feature>
<dbReference type="InterPro" id="IPR008613">
    <property type="entry name" value="Excalibur_Ca-bd_domain"/>
</dbReference>
<name>A0A6B8RJW3_9BACL</name>
<accession>A0A6B8RJW3</accession>
<dbReference type="SMART" id="SM00849">
    <property type="entry name" value="Lactamase_B"/>
    <property type="match status" value="1"/>
</dbReference>
<comment type="function">
    <text evidence="2">Counteracts the endogenous Pycsar antiviral defense system. Phosphodiesterase that enables metal-dependent hydrolysis of host cyclic nucleotide Pycsar defense signals such as cCMP and cUMP.</text>
</comment>
<dbReference type="InterPro" id="IPR052159">
    <property type="entry name" value="Competence_DNA_uptake"/>
</dbReference>
<feature type="region of interest" description="Disordered" evidence="4">
    <location>
        <begin position="369"/>
        <end position="394"/>
    </location>
</feature>
<dbReference type="RefSeq" id="WP_155705356.1">
    <property type="nucleotide sequence ID" value="NZ_CP034235.1"/>
</dbReference>
<evidence type="ECO:0000256" key="4">
    <source>
        <dbReference type="SAM" id="MobiDB-lite"/>
    </source>
</evidence>
<feature type="region of interest" description="Disordered" evidence="4">
    <location>
        <begin position="327"/>
        <end position="349"/>
    </location>
</feature>
<evidence type="ECO:0000256" key="5">
    <source>
        <dbReference type="SAM" id="SignalP"/>
    </source>
</evidence>